<evidence type="ECO:0000256" key="8">
    <source>
        <dbReference type="ARBA" id="ARBA00023242"/>
    </source>
</evidence>
<name>A0A6G0U3G5_APHGL</name>
<dbReference type="EMBL" id="VYZN01000009">
    <property type="protein sequence ID" value="KAE9543169.1"/>
    <property type="molecule type" value="Genomic_DNA"/>
</dbReference>
<feature type="binding site" evidence="10">
    <location>
        <position position="207"/>
    </location>
    <ligand>
        <name>substrate</name>
    </ligand>
</feature>
<dbReference type="AlphaFoldDB" id="A0A6G0U3G5"/>
<dbReference type="PANTHER" id="PTHR12415">
    <property type="entry name" value="TYROSYL-DNA PHOSPHODIESTERASE 1"/>
    <property type="match status" value="1"/>
</dbReference>
<feature type="site" description="Interaction with DNA" evidence="11">
    <location>
        <position position="459"/>
    </location>
</feature>
<comment type="similarity">
    <text evidence="2">Belongs to the tyrosyl-DNA phosphodiesterase family.</text>
</comment>
<sequence length="543" mass="62725">CGCEGTSVRMRFAVPVSYIHTFIFEPVWVRYTYLNPMFIRFLILRSSLIFDTCLSFSLSALATSKMASGSKSLKRKSNGPDSYTDEVWKRTKGTVDKKLERAEPFRIFMSPIECDPGTHIEESTLSFPELLDQSLGELTESLHINFVVELGWLLAQYFITGHRGKKITLLYEQCDENLIELDLKKKIPHIKHKKIINANAFGHQHSKVSMFAYADGSLRVVVMSANLREDDWTKFTQGIWVSPKFPLKKEDNTSDGNSKTNFKIDILRYLKSFDEQSLSQWIEKIEKVDFSQANVFFIPSVPGKHQEQLWGHLYLKSILEKYAYLPMGVPSDWPIIAQCSSLGSLGTSDKEWLKSEFIKSLSAANCYDPSKIDKYEIPFNLIYPTIKNVLTSWNGPMDGMCLTYSNQTHQKQLWLKEFILWQCHSRKRTKAMPHIKTYCRISPCCTKMSWFLLTSANLSKAAWGRRINLKGQKDQGNYIMAQEAGVLFLPKFVTESHTFSIFETEDSKSPYFSLPFDLPLTKYDINDCPWSIQFFLNKYNHFF</sequence>
<comment type="caution">
    <text evidence="13">The sequence shown here is derived from an EMBL/GenBank/DDBJ whole genome shotgun (WGS) entry which is preliminary data.</text>
</comment>
<dbReference type="Gene3D" id="3.30.870.10">
    <property type="entry name" value="Endonuclease Chain A"/>
    <property type="match status" value="2"/>
</dbReference>
<dbReference type="OrthoDB" id="47785at2759"/>
<dbReference type="GO" id="GO:0005634">
    <property type="term" value="C:nucleus"/>
    <property type="evidence" value="ECO:0007669"/>
    <property type="project" value="UniProtKB-SubCell"/>
</dbReference>
<keyword evidence="12" id="KW-1133">Transmembrane helix</keyword>
<keyword evidence="12" id="KW-0812">Transmembrane</keyword>
<evidence type="ECO:0000256" key="4">
    <source>
        <dbReference type="ARBA" id="ARBA00022763"/>
    </source>
</evidence>
<evidence type="ECO:0000256" key="5">
    <source>
        <dbReference type="ARBA" id="ARBA00022801"/>
    </source>
</evidence>
<gene>
    <name evidence="13" type="ORF">AGLY_003080</name>
</gene>
<comment type="subcellular location">
    <subcellularLocation>
        <location evidence="1">Nucleus</location>
    </subcellularLocation>
</comment>
<dbReference type="GO" id="GO:0003690">
    <property type="term" value="F:double-stranded DNA binding"/>
    <property type="evidence" value="ECO:0007669"/>
    <property type="project" value="TreeGrafter"/>
</dbReference>
<evidence type="ECO:0000313" key="13">
    <source>
        <dbReference type="EMBL" id="KAE9543169.1"/>
    </source>
</evidence>
<reference evidence="13 14" key="1">
    <citation type="submission" date="2019-08" db="EMBL/GenBank/DDBJ databases">
        <title>The genome of the soybean aphid Biotype 1, its phylome, world population structure and adaptation to the North American continent.</title>
        <authorList>
            <person name="Giordano R."/>
            <person name="Donthu R.K."/>
            <person name="Hernandez A.G."/>
            <person name="Wright C.L."/>
            <person name="Zimin A.V."/>
        </authorList>
    </citation>
    <scope>NUCLEOTIDE SEQUENCE [LARGE SCALE GENOMIC DNA]</scope>
    <source>
        <tissue evidence="13">Whole aphids</tissue>
    </source>
</reference>
<evidence type="ECO:0000256" key="7">
    <source>
        <dbReference type="ARBA" id="ARBA00023204"/>
    </source>
</evidence>
<dbReference type="GO" id="GO:0006281">
    <property type="term" value="P:DNA repair"/>
    <property type="evidence" value="ECO:0007669"/>
    <property type="project" value="UniProtKB-KW"/>
</dbReference>
<feature type="active site" description="Proton donor/acceptor" evidence="9">
    <location>
        <position position="434"/>
    </location>
</feature>
<protein>
    <recommendedName>
        <fullName evidence="15">Tyrosyl-DNA phosphodiesterase</fullName>
    </recommendedName>
</protein>
<evidence type="ECO:0000256" key="2">
    <source>
        <dbReference type="ARBA" id="ARBA00010205"/>
    </source>
</evidence>
<accession>A0A6G0U3G5</accession>
<dbReference type="InterPro" id="IPR010347">
    <property type="entry name" value="Tdp1"/>
</dbReference>
<keyword evidence="12" id="KW-0472">Membrane</keyword>
<evidence type="ECO:0000256" key="12">
    <source>
        <dbReference type="SAM" id="Phobius"/>
    </source>
</evidence>
<keyword evidence="3" id="KW-0540">Nuclease</keyword>
<evidence type="ECO:0000256" key="3">
    <source>
        <dbReference type="ARBA" id="ARBA00022722"/>
    </source>
</evidence>
<evidence type="ECO:0000256" key="9">
    <source>
        <dbReference type="PIRSR" id="PIRSR610347-1"/>
    </source>
</evidence>
<keyword evidence="4" id="KW-0227">DNA damage</keyword>
<dbReference type="SUPFAM" id="SSF56024">
    <property type="entry name" value="Phospholipase D/nuclease"/>
    <property type="match status" value="2"/>
</dbReference>
<evidence type="ECO:0000256" key="11">
    <source>
        <dbReference type="PIRSR" id="PIRSR610347-3"/>
    </source>
</evidence>
<evidence type="ECO:0000256" key="1">
    <source>
        <dbReference type="ARBA" id="ARBA00004123"/>
    </source>
</evidence>
<feature type="transmembrane region" description="Helical" evidence="12">
    <location>
        <begin position="12"/>
        <end position="31"/>
    </location>
</feature>
<evidence type="ECO:0008006" key="15">
    <source>
        <dbReference type="Google" id="ProtNLM"/>
    </source>
</evidence>
<organism evidence="13 14">
    <name type="scientific">Aphis glycines</name>
    <name type="common">Soybean aphid</name>
    <dbReference type="NCBI Taxonomy" id="307491"/>
    <lineage>
        <taxon>Eukaryota</taxon>
        <taxon>Metazoa</taxon>
        <taxon>Ecdysozoa</taxon>
        <taxon>Arthropoda</taxon>
        <taxon>Hexapoda</taxon>
        <taxon>Insecta</taxon>
        <taxon>Pterygota</taxon>
        <taxon>Neoptera</taxon>
        <taxon>Paraneoptera</taxon>
        <taxon>Hemiptera</taxon>
        <taxon>Sternorrhyncha</taxon>
        <taxon>Aphidomorpha</taxon>
        <taxon>Aphidoidea</taxon>
        <taxon>Aphididae</taxon>
        <taxon>Aphidini</taxon>
        <taxon>Aphis</taxon>
        <taxon>Aphis</taxon>
    </lineage>
</organism>
<dbReference type="Proteomes" id="UP000475862">
    <property type="component" value="Unassembled WGS sequence"/>
</dbReference>
<proteinExistence type="inferred from homology"/>
<keyword evidence="7" id="KW-0234">DNA repair</keyword>
<evidence type="ECO:0000313" key="14">
    <source>
        <dbReference type="Proteomes" id="UP000475862"/>
    </source>
</evidence>
<dbReference type="GO" id="GO:0004527">
    <property type="term" value="F:exonuclease activity"/>
    <property type="evidence" value="ECO:0007669"/>
    <property type="project" value="UniProtKB-KW"/>
</dbReference>
<dbReference type="Pfam" id="PF06087">
    <property type="entry name" value="Tyr-DNA_phospho"/>
    <property type="match status" value="1"/>
</dbReference>
<keyword evidence="14" id="KW-1185">Reference proteome</keyword>
<feature type="binding site" evidence="10">
    <location>
        <position position="436"/>
    </location>
    <ligand>
        <name>substrate</name>
    </ligand>
</feature>
<keyword evidence="5" id="KW-0378">Hydrolase</keyword>
<dbReference type="GO" id="GO:0003697">
    <property type="term" value="F:single-stranded DNA binding"/>
    <property type="evidence" value="ECO:0007669"/>
    <property type="project" value="TreeGrafter"/>
</dbReference>
<keyword evidence="6" id="KW-0269">Exonuclease</keyword>
<feature type="non-terminal residue" evidence="13">
    <location>
        <position position="1"/>
    </location>
</feature>
<evidence type="ECO:0000256" key="10">
    <source>
        <dbReference type="PIRSR" id="PIRSR610347-2"/>
    </source>
</evidence>
<keyword evidence="8" id="KW-0539">Nucleus</keyword>
<dbReference type="PANTHER" id="PTHR12415:SF0">
    <property type="entry name" value="TYROSYL-DNA PHOSPHODIESTERASE 1"/>
    <property type="match status" value="1"/>
</dbReference>
<dbReference type="GO" id="GO:0017005">
    <property type="term" value="F:3'-tyrosyl-DNA phosphodiesterase activity"/>
    <property type="evidence" value="ECO:0007669"/>
    <property type="project" value="TreeGrafter"/>
</dbReference>
<evidence type="ECO:0000256" key="6">
    <source>
        <dbReference type="ARBA" id="ARBA00022839"/>
    </source>
</evidence>
<feature type="active site" description="Nucleophile" evidence="9">
    <location>
        <position position="205"/>
    </location>
</feature>